<dbReference type="InterPro" id="IPR011009">
    <property type="entry name" value="Kinase-like_dom_sf"/>
</dbReference>
<sequence>MFNVTHIQSSSLALTLDHFLFDTHLLWLQFIGVRVGEVDKEEVDVVGVRIDACFALLLSPIYSFYFLSVESLTVRFHLHCIVLPPREAPQVLLQIADVWSCGVTLYVMLVGAYPFEDPNEPKDFQKIIQRILSV</sequence>
<name>A0ABD1MHV8_9FABA</name>
<dbReference type="AlphaFoldDB" id="A0ABD1MHV8"/>
<protein>
    <recommendedName>
        <fullName evidence="3">Protein kinase domain-containing protein</fullName>
    </recommendedName>
</protein>
<accession>A0ABD1MHV8</accession>
<evidence type="ECO:0000313" key="2">
    <source>
        <dbReference type="Proteomes" id="UP001603857"/>
    </source>
</evidence>
<dbReference type="Proteomes" id="UP001603857">
    <property type="component" value="Unassembled WGS sequence"/>
</dbReference>
<reference evidence="1 2" key="1">
    <citation type="submission" date="2024-08" db="EMBL/GenBank/DDBJ databases">
        <title>Insights into the chromosomal genome structure of Flemingia macrophylla.</title>
        <authorList>
            <person name="Ding Y."/>
            <person name="Zhao Y."/>
            <person name="Bi W."/>
            <person name="Wu M."/>
            <person name="Zhao G."/>
            <person name="Gong Y."/>
            <person name="Li W."/>
            <person name="Zhang P."/>
        </authorList>
    </citation>
    <scope>NUCLEOTIDE SEQUENCE [LARGE SCALE GENOMIC DNA]</scope>
    <source>
        <strain evidence="1">DYQJB</strain>
        <tissue evidence="1">Leaf</tissue>
    </source>
</reference>
<comment type="caution">
    <text evidence="1">The sequence shown here is derived from an EMBL/GenBank/DDBJ whole genome shotgun (WGS) entry which is preliminary data.</text>
</comment>
<keyword evidence="2" id="KW-1185">Reference proteome</keyword>
<dbReference type="Gene3D" id="1.10.510.10">
    <property type="entry name" value="Transferase(Phosphotransferase) domain 1"/>
    <property type="match status" value="1"/>
</dbReference>
<proteinExistence type="predicted"/>
<dbReference type="SUPFAM" id="SSF56112">
    <property type="entry name" value="Protein kinase-like (PK-like)"/>
    <property type="match status" value="1"/>
</dbReference>
<organism evidence="1 2">
    <name type="scientific">Flemingia macrophylla</name>
    <dbReference type="NCBI Taxonomy" id="520843"/>
    <lineage>
        <taxon>Eukaryota</taxon>
        <taxon>Viridiplantae</taxon>
        <taxon>Streptophyta</taxon>
        <taxon>Embryophyta</taxon>
        <taxon>Tracheophyta</taxon>
        <taxon>Spermatophyta</taxon>
        <taxon>Magnoliopsida</taxon>
        <taxon>eudicotyledons</taxon>
        <taxon>Gunneridae</taxon>
        <taxon>Pentapetalae</taxon>
        <taxon>rosids</taxon>
        <taxon>fabids</taxon>
        <taxon>Fabales</taxon>
        <taxon>Fabaceae</taxon>
        <taxon>Papilionoideae</taxon>
        <taxon>50 kb inversion clade</taxon>
        <taxon>NPAAA clade</taxon>
        <taxon>indigoferoid/millettioid clade</taxon>
        <taxon>Phaseoleae</taxon>
        <taxon>Flemingia</taxon>
    </lineage>
</organism>
<evidence type="ECO:0000313" key="1">
    <source>
        <dbReference type="EMBL" id="KAL2335376.1"/>
    </source>
</evidence>
<evidence type="ECO:0008006" key="3">
    <source>
        <dbReference type="Google" id="ProtNLM"/>
    </source>
</evidence>
<dbReference type="EMBL" id="JBGMDY010000005">
    <property type="protein sequence ID" value="KAL2335376.1"/>
    <property type="molecule type" value="Genomic_DNA"/>
</dbReference>
<gene>
    <name evidence="1" type="ORF">Fmac_016589</name>
</gene>